<dbReference type="Pfam" id="PF00583">
    <property type="entry name" value="Acetyltransf_1"/>
    <property type="match status" value="1"/>
</dbReference>
<dbReference type="PROSITE" id="PS51186">
    <property type="entry name" value="GNAT"/>
    <property type="match status" value="1"/>
</dbReference>
<protein>
    <submittedName>
        <fullName evidence="4">GNAT family N-acetyltransferase</fullName>
    </submittedName>
</protein>
<dbReference type="InterPro" id="IPR000182">
    <property type="entry name" value="GNAT_dom"/>
</dbReference>
<dbReference type="CDD" id="cd04301">
    <property type="entry name" value="NAT_SF"/>
    <property type="match status" value="1"/>
</dbReference>
<dbReference type="PANTHER" id="PTHR43877">
    <property type="entry name" value="AMINOALKYLPHOSPHONATE N-ACETYLTRANSFERASE-RELATED-RELATED"/>
    <property type="match status" value="1"/>
</dbReference>
<dbReference type="InterPro" id="IPR050832">
    <property type="entry name" value="Bact_Acetyltransf"/>
</dbReference>
<name>A0ABZ2R8P4_9MICC</name>
<gene>
    <name evidence="4" type="ORF">WHH00_04915</name>
</gene>
<evidence type="ECO:0000256" key="2">
    <source>
        <dbReference type="ARBA" id="ARBA00023315"/>
    </source>
</evidence>
<keyword evidence="5" id="KW-1185">Reference proteome</keyword>
<keyword evidence="1" id="KW-0808">Transferase</keyword>
<organism evidence="4 5">
    <name type="scientific">Pseudarthrobacter quantipunctorum</name>
    <dbReference type="NCBI Taxonomy" id="3128980"/>
    <lineage>
        <taxon>Bacteria</taxon>
        <taxon>Bacillati</taxon>
        <taxon>Actinomycetota</taxon>
        <taxon>Actinomycetes</taxon>
        <taxon>Micrococcales</taxon>
        <taxon>Micrococcaceae</taxon>
        <taxon>Pseudarthrobacter</taxon>
    </lineage>
</organism>
<feature type="domain" description="N-acetyltransferase" evidence="3">
    <location>
        <begin position="43"/>
        <end position="211"/>
    </location>
</feature>
<sequence length="379" mass="40919">MADPTPDTFPANPAAPALSAVEVLHEPGSGTIAGSAGYTADFEECHALRVEHDLALWGNLDRCPTLPEAAEFWRGSEYEERQLYLARLNGKAVGTCSVELPLRENTHTAGIDVLIGPTYRRQGLGRMLLLHAESIARERRRTSLYGYHEVPLAAADGTPLLPAKSGAGGLPVAEPAVAFAAASGYELEQVERSSRLELPVAPELLARLETEASAAAGDYSITGWDDACPEDLVDAYALLKARMSTDVPIAGMDWEGEDWDAGRVRDEERTTARSGLQSAVTAALHSATGELVAYTVLNWRPGVPASIAQQDTLVTAQHRGHRLGLLIKVANLRHAQARWPSAHSVLTWNANENQHMLAINIALGFRPAGYEGEWQKRLG</sequence>
<keyword evidence="2" id="KW-0012">Acyltransferase</keyword>
<dbReference type="SUPFAM" id="SSF55729">
    <property type="entry name" value="Acyl-CoA N-acyltransferases (Nat)"/>
    <property type="match status" value="2"/>
</dbReference>
<dbReference type="EMBL" id="CP148033">
    <property type="protein sequence ID" value="WXK94151.1"/>
    <property type="molecule type" value="Genomic_DNA"/>
</dbReference>
<dbReference type="InterPro" id="IPR016181">
    <property type="entry name" value="Acyl_CoA_acyltransferase"/>
</dbReference>
<proteinExistence type="predicted"/>
<evidence type="ECO:0000259" key="3">
    <source>
        <dbReference type="PROSITE" id="PS51186"/>
    </source>
</evidence>
<dbReference type="RefSeq" id="WP_406637048.1">
    <property type="nucleotide sequence ID" value="NZ_CP148033.1"/>
</dbReference>
<dbReference type="Proteomes" id="UP001623384">
    <property type="component" value="Chromosome"/>
</dbReference>
<reference evidence="4 5" key="1">
    <citation type="submission" date="2024-03" db="EMBL/GenBank/DDBJ databases">
        <title>Rhodococcus navarretei sp. nov. and Pseudarthrobacter quantumdoti sp. nov., two new species with the ability to biosynthesize Quantum Dots isolated from soil samples at Union Glacier, Antarctica.</title>
        <authorList>
            <person name="Vargas M."/>
        </authorList>
    </citation>
    <scope>NUCLEOTIDE SEQUENCE [LARGE SCALE GENOMIC DNA]</scope>
    <source>
        <strain evidence="4 5">RC-2-3</strain>
    </source>
</reference>
<accession>A0ABZ2R8P4</accession>
<dbReference type="Gene3D" id="3.40.630.30">
    <property type="match status" value="1"/>
</dbReference>
<evidence type="ECO:0000313" key="5">
    <source>
        <dbReference type="Proteomes" id="UP001623384"/>
    </source>
</evidence>
<evidence type="ECO:0000256" key="1">
    <source>
        <dbReference type="ARBA" id="ARBA00022679"/>
    </source>
</evidence>
<evidence type="ECO:0000313" key="4">
    <source>
        <dbReference type="EMBL" id="WXK94151.1"/>
    </source>
</evidence>